<protein>
    <submittedName>
        <fullName evidence="3">Uncharacterized protein</fullName>
    </submittedName>
</protein>
<evidence type="ECO:0000313" key="3">
    <source>
        <dbReference type="EMBL" id="TEB21716.1"/>
    </source>
</evidence>
<gene>
    <name evidence="3" type="ORF">FA13DRAFT_96584</name>
</gene>
<evidence type="ECO:0000256" key="1">
    <source>
        <dbReference type="SAM" id="MobiDB-lite"/>
    </source>
</evidence>
<dbReference type="AlphaFoldDB" id="A0A4Y7SIL7"/>
<dbReference type="Proteomes" id="UP000298030">
    <property type="component" value="Unassembled WGS sequence"/>
</dbReference>
<feature type="transmembrane region" description="Helical" evidence="2">
    <location>
        <begin position="128"/>
        <end position="148"/>
    </location>
</feature>
<keyword evidence="2" id="KW-0472">Membrane</keyword>
<evidence type="ECO:0000256" key="2">
    <source>
        <dbReference type="SAM" id="Phobius"/>
    </source>
</evidence>
<feature type="transmembrane region" description="Helical" evidence="2">
    <location>
        <begin position="32"/>
        <end position="50"/>
    </location>
</feature>
<accession>A0A4Y7SIL7</accession>
<keyword evidence="2" id="KW-0812">Transmembrane</keyword>
<dbReference type="EMBL" id="QPFP01000104">
    <property type="protein sequence ID" value="TEB21716.1"/>
    <property type="molecule type" value="Genomic_DNA"/>
</dbReference>
<feature type="compositionally biased region" description="Acidic residues" evidence="1">
    <location>
        <begin position="204"/>
        <end position="219"/>
    </location>
</feature>
<keyword evidence="4" id="KW-1185">Reference proteome</keyword>
<sequence length="245" mass="27452">MTMNVAGMLSRLFAEGTLWLCLYALLGGKPGYFYILVITFLAFAIPANTLNAMDMMSQRSIPQNALDHLLGYPCNFIPPQRPDLSAISSYIVFARTCLVLLVGLVTLFVRYRKQNHNLIKVIRREGGFYYISSLIIMFFWCLTSTPHTPAPDDYSVLWSVKHLILNIFADRLLLKMRKVDDRSTQVVISTLVFDHGGRSSSSFDESENFSEEAYTDESGEGSPGKVDQQPVSGVSEKAMGKRAEV</sequence>
<dbReference type="OrthoDB" id="3022404at2759"/>
<feature type="region of interest" description="Disordered" evidence="1">
    <location>
        <begin position="197"/>
        <end position="245"/>
    </location>
</feature>
<name>A0A4Y7SIL7_COPMI</name>
<proteinExistence type="predicted"/>
<reference evidence="3 4" key="1">
    <citation type="journal article" date="2019" name="Nat. Ecol. Evol.">
        <title>Megaphylogeny resolves global patterns of mushroom evolution.</title>
        <authorList>
            <person name="Varga T."/>
            <person name="Krizsan K."/>
            <person name="Foldi C."/>
            <person name="Dima B."/>
            <person name="Sanchez-Garcia M."/>
            <person name="Sanchez-Ramirez S."/>
            <person name="Szollosi G.J."/>
            <person name="Szarkandi J.G."/>
            <person name="Papp V."/>
            <person name="Albert L."/>
            <person name="Andreopoulos W."/>
            <person name="Angelini C."/>
            <person name="Antonin V."/>
            <person name="Barry K.W."/>
            <person name="Bougher N.L."/>
            <person name="Buchanan P."/>
            <person name="Buyck B."/>
            <person name="Bense V."/>
            <person name="Catcheside P."/>
            <person name="Chovatia M."/>
            <person name="Cooper J."/>
            <person name="Damon W."/>
            <person name="Desjardin D."/>
            <person name="Finy P."/>
            <person name="Geml J."/>
            <person name="Haridas S."/>
            <person name="Hughes K."/>
            <person name="Justo A."/>
            <person name="Karasinski D."/>
            <person name="Kautmanova I."/>
            <person name="Kiss B."/>
            <person name="Kocsube S."/>
            <person name="Kotiranta H."/>
            <person name="LaButti K.M."/>
            <person name="Lechner B.E."/>
            <person name="Liimatainen K."/>
            <person name="Lipzen A."/>
            <person name="Lukacs Z."/>
            <person name="Mihaltcheva S."/>
            <person name="Morgado L.N."/>
            <person name="Niskanen T."/>
            <person name="Noordeloos M.E."/>
            <person name="Ohm R.A."/>
            <person name="Ortiz-Santana B."/>
            <person name="Ovrebo C."/>
            <person name="Racz N."/>
            <person name="Riley R."/>
            <person name="Savchenko A."/>
            <person name="Shiryaev A."/>
            <person name="Soop K."/>
            <person name="Spirin V."/>
            <person name="Szebenyi C."/>
            <person name="Tomsovsky M."/>
            <person name="Tulloss R.E."/>
            <person name="Uehling J."/>
            <person name="Grigoriev I.V."/>
            <person name="Vagvolgyi C."/>
            <person name="Papp T."/>
            <person name="Martin F.M."/>
            <person name="Miettinen O."/>
            <person name="Hibbett D.S."/>
            <person name="Nagy L.G."/>
        </authorList>
    </citation>
    <scope>NUCLEOTIDE SEQUENCE [LARGE SCALE GENOMIC DNA]</scope>
    <source>
        <strain evidence="3 4">FP101781</strain>
    </source>
</reference>
<evidence type="ECO:0000313" key="4">
    <source>
        <dbReference type="Proteomes" id="UP000298030"/>
    </source>
</evidence>
<comment type="caution">
    <text evidence="3">The sequence shown here is derived from an EMBL/GenBank/DDBJ whole genome shotgun (WGS) entry which is preliminary data.</text>
</comment>
<organism evidence="3 4">
    <name type="scientific">Coprinellus micaceus</name>
    <name type="common">Glistening ink-cap mushroom</name>
    <name type="synonym">Coprinus micaceus</name>
    <dbReference type="NCBI Taxonomy" id="71717"/>
    <lineage>
        <taxon>Eukaryota</taxon>
        <taxon>Fungi</taxon>
        <taxon>Dikarya</taxon>
        <taxon>Basidiomycota</taxon>
        <taxon>Agaricomycotina</taxon>
        <taxon>Agaricomycetes</taxon>
        <taxon>Agaricomycetidae</taxon>
        <taxon>Agaricales</taxon>
        <taxon>Agaricineae</taxon>
        <taxon>Psathyrellaceae</taxon>
        <taxon>Coprinellus</taxon>
    </lineage>
</organism>
<keyword evidence="2" id="KW-1133">Transmembrane helix</keyword>
<feature type="transmembrane region" description="Helical" evidence="2">
    <location>
        <begin position="154"/>
        <end position="174"/>
    </location>
</feature>
<feature type="transmembrane region" description="Helical" evidence="2">
    <location>
        <begin position="87"/>
        <end position="108"/>
    </location>
</feature>